<dbReference type="PANTHER" id="PTHR19871">
    <property type="entry name" value="BETA TRANSDUCIN-RELATED PROTEIN"/>
    <property type="match status" value="1"/>
</dbReference>
<sequence length="334" mass="38934">MGCGASICHVINKPKTKSDTRKDKTGIYRKLDKKTKKILKGYLDVDLPSTDKIVRIFTSSTFTDTEHERNYLMENTYPRLKEFCKNRGYEFQIVDMRWGVREEAVDDHMTTALCLKEIDLCNKLSTGPSFVTFLSHKYGCRDFPREIDAKEYELLLSKIKLEERKNLLNKWFIRDDNSVPPTYVLQPISSHLPDFILPDVDKKKQAKDTWDGERENMREALAASAKQNLKKSAARKYLRSVTEAEIDRGILNGSQRAFWFDRQIQNIDIKKPGDILKRFQECDGSKKYLEESRTLLKNLRNKTLKGKLQKGNIRVYQITWAEHGKMKISCVCLF</sequence>
<keyword evidence="3" id="KW-1185">Reference proteome</keyword>
<dbReference type="Proteomes" id="UP001347796">
    <property type="component" value="Unassembled WGS sequence"/>
</dbReference>
<feature type="domain" description="DUF4062" evidence="1">
    <location>
        <begin position="55"/>
        <end position="141"/>
    </location>
</feature>
<reference evidence="2 3" key="1">
    <citation type="submission" date="2024-01" db="EMBL/GenBank/DDBJ databases">
        <title>The genome of the rayed Mediterranean limpet Patella caerulea (Linnaeus, 1758).</title>
        <authorList>
            <person name="Anh-Thu Weber A."/>
            <person name="Halstead-Nussloch G."/>
        </authorList>
    </citation>
    <scope>NUCLEOTIDE SEQUENCE [LARGE SCALE GENOMIC DNA]</scope>
    <source>
        <strain evidence="2">AATW-2023a</strain>
        <tissue evidence="2">Whole specimen</tissue>
    </source>
</reference>
<evidence type="ECO:0000259" key="1">
    <source>
        <dbReference type="Pfam" id="PF13271"/>
    </source>
</evidence>
<dbReference type="InterPro" id="IPR025139">
    <property type="entry name" value="DUF4062"/>
</dbReference>
<evidence type="ECO:0000313" key="2">
    <source>
        <dbReference type="EMBL" id="KAK6174050.1"/>
    </source>
</evidence>
<organism evidence="2 3">
    <name type="scientific">Patella caerulea</name>
    <name type="common">Rayed Mediterranean limpet</name>
    <dbReference type="NCBI Taxonomy" id="87958"/>
    <lineage>
        <taxon>Eukaryota</taxon>
        <taxon>Metazoa</taxon>
        <taxon>Spiralia</taxon>
        <taxon>Lophotrochozoa</taxon>
        <taxon>Mollusca</taxon>
        <taxon>Gastropoda</taxon>
        <taxon>Patellogastropoda</taxon>
        <taxon>Patelloidea</taxon>
        <taxon>Patellidae</taxon>
        <taxon>Patella</taxon>
    </lineage>
</organism>
<dbReference type="Pfam" id="PF13271">
    <property type="entry name" value="DUF4062"/>
    <property type="match status" value="1"/>
</dbReference>
<protein>
    <recommendedName>
        <fullName evidence="1">DUF4062 domain-containing protein</fullName>
    </recommendedName>
</protein>
<dbReference type="PANTHER" id="PTHR19871:SF14">
    <property type="entry name" value="DUF4062 DOMAIN-CONTAINING PROTEIN"/>
    <property type="match status" value="1"/>
</dbReference>
<dbReference type="EMBL" id="JAZGQO010000011">
    <property type="protein sequence ID" value="KAK6174050.1"/>
    <property type="molecule type" value="Genomic_DNA"/>
</dbReference>
<proteinExistence type="predicted"/>
<accession>A0AAN8JF00</accession>
<name>A0AAN8JF00_PATCE</name>
<gene>
    <name evidence="2" type="ORF">SNE40_017396</name>
</gene>
<evidence type="ECO:0000313" key="3">
    <source>
        <dbReference type="Proteomes" id="UP001347796"/>
    </source>
</evidence>
<dbReference type="InterPro" id="IPR052752">
    <property type="entry name" value="NACHT-WD_repeat"/>
</dbReference>
<dbReference type="AlphaFoldDB" id="A0AAN8JF00"/>
<comment type="caution">
    <text evidence="2">The sequence shown here is derived from an EMBL/GenBank/DDBJ whole genome shotgun (WGS) entry which is preliminary data.</text>
</comment>